<keyword evidence="4" id="KW-0540">Nuclease</keyword>
<protein>
    <recommendedName>
        <fullName evidence="3">ribonuclease H</fullName>
        <ecNumber evidence="3">3.1.26.4</ecNumber>
    </recommendedName>
</protein>
<sequence length="232" mass="26157">MELEPPRGRRLRSSTPFSAEYIRTDLDSGHFFVKISGREDWEYTFVYPVIFTNGSCLANGRKNPRVGIGIAAGTRPYSYQQVSEPLSNISHIPYKRKSQRAKLFGAIEGVSRALDLVGGWRDSFTVGASVIIATDSMYVVDGITELLPKWKARGWMTSKGRRPKNLDLFQELEKRVIDCEKKHGIDVLFLWVPHDTNRLACRLSNSAAKRDAPGHFAGGRFREDKAKAFYVG</sequence>
<evidence type="ECO:0000256" key="7">
    <source>
        <dbReference type="ARBA" id="ARBA00022801"/>
    </source>
</evidence>
<dbReference type="GeneID" id="92029282"/>
<reference evidence="9 10" key="1">
    <citation type="submission" date="2024-04" db="EMBL/GenBank/DDBJ databases">
        <title>Phyllosticta paracitricarpa is synonymous to the EU quarantine fungus P. citricarpa based on phylogenomic analyses.</title>
        <authorList>
            <consortium name="Lawrence Berkeley National Laboratory"/>
            <person name="Van ingen-buijs V.A."/>
            <person name="Van westerhoven A.C."/>
            <person name="Haridas S."/>
            <person name="Skiadas P."/>
            <person name="Martin F."/>
            <person name="Groenewald J.Z."/>
            <person name="Crous P.W."/>
            <person name="Seidl M.F."/>
        </authorList>
    </citation>
    <scope>NUCLEOTIDE SEQUENCE [LARGE SCALE GENOMIC DNA]</scope>
    <source>
        <strain evidence="9 10">CPC 17464</strain>
    </source>
</reference>
<name>A0ABR1LGC5_9PEZI</name>
<evidence type="ECO:0000256" key="6">
    <source>
        <dbReference type="ARBA" id="ARBA00022759"/>
    </source>
</evidence>
<dbReference type="InterPro" id="IPR002156">
    <property type="entry name" value="RNaseH_domain"/>
</dbReference>
<keyword evidence="10" id="KW-1185">Reference proteome</keyword>
<accession>A0ABR1LGC5</accession>
<dbReference type="InterPro" id="IPR050092">
    <property type="entry name" value="RNase_H"/>
</dbReference>
<dbReference type="EC" id="3.1.26.4" evidence="3"/>
<proteinExistence type="inferred from homology"/>
<dbReference type="PANTHER" id="PTHR10642:SF26">
    <property type="entry name" value="RIBONUCLEASE H1"/>
    <property type="match status" value="1"/>
</dbReference>
<dbReference type="InterPro" id="IPR012337">
    <property type="entry name" value="RNaseH-like_sf"/>
</dbReference>
<evidence type="ECO:0000256" key="4">
    <source>
        <dbReference type="ARBA" id="ARBA00022722"/>
    </source>
</evidence>
<keyword evidence="7" id="KW-0378">Hydrolase</keyword>
<gene>
    <name evidence="9" type="ORF">J3D65DRAFT_454100</name>
</gene>
<dbReference type="InterPro" id="IPR036397">
    <property type="entry name" value="RNaseH_sf"/>
</dbReference>
<keyword evidence="6" id="KW-0255">Endonuclease</keyword>
<dbReference type="PANTHER" id="PTHR10642">
    <property type="entry name" value="RIBONUCLEASE H1"/>
    <property type="match status" value="1"/>
</dbReference>
<dbReference type="PROSITE" id="PS50879">
    <property type="entry name" value="RNASE_H_1"/>
    <property type="match status" value="1"/>
</dbReference>
<evidence type="ECO:0000256" key="1">
    <source>
        <dbReference type="ARBA" id="ARBA00000077"/>
    </source>
</evidence>
<dbReference type="SUPFAM" id="SSF53098">
    <property type="entry name" value="Ribonuclease H-like"/>
    <property type="match status" value="1"/>
</dbReference>
<dbReference type="Pfam" id="PF00075">
    <property type="entry name" value="RNase_H"/>
    <property type="match status" value="1"/>
</dbReference>
<dbReference type="RefSeq" id="XP_066652788.1">
    <property type="nucleotide sequence ID" value="XM_066796376.1"/>
</dbReference>
<evidence type="ECO:0000256" key="5">
    <source>
        <dbReference type="ARBA" id="ARBA00022723"/>
    </source>
</evidence>
<evidence type="ECO:0000256" key="2">
    <source>
        <dbReference type="ARBA" id="ARBA00005300"/>
    </source>
</evidence>
<evidence type="ECO:0000259" key="8">
    <source>
        <dbReference type="PROSITE" id="PS50879"/>
    </source>
</evidence>
<comment type="caution">
    <text evidence="9">The sequence shown here is derived from an EMBL/GenBank/DDBJ whole genome shotgun (WGS) entry which is preliminary data.</text>
</comment>
<comment type="catalytic activity">
    <reaction evidence="1">
        <text>Endonucleolytic cleavage to 5'-phosphomonoester.</text>
        <dbReference type="EC" id="3.1.26.4"/>
    </reaction>
</comment>
<feature type="domain" description="RNase H type-1" evidence="8">
    <location>
        <begin position="44"/>
        <end position="213"/>
    </location>
</feature>
<dbReference type="EMBL" id="JBBPEH010000009">
    <property type="protein sequence ID" value="KAK7533749.1"/>
    <property type="molecule type" value="Genomic_DNA"/>
</dbReference>
<evidence type="ECO:0000313" key="9">
    <source>
        <dbReference type="EMBL" id="KAK7533749.1"/>
    </source>
</evidence>
<dbReference type="Proteomes" id="UP001360953">
    <property type="component" value="Unassembled WGS sequence"/>
</dbReference>
<keyword evidence="5" id="KW-0479">Metal-binding</keyword>
<evidence type="ECO:0000313" key="10">
    <source>
        <dbReference type="Proteomes" id="UP001360953"/>
    </source>
</evidence>
<comment type="similarity">
    <text evidence="2">Belongs to the RNase H family.</text>
</comment>
<evidence type="ECO:0000256" key="3">
    <source>
        <dbReference type="ARBA" id="ARBA00012180"/>
    </source>
</evidence>
<dbReference type="CDD" id="cd13934">
    <property type="entry name" value="RNase_H_Dikarya_like"/>
    <property type="match status" value="1"/>
</dbReference>
<dbReference type="Gene3D" id="3.30.420.10">
    <property type="entry name" value="Ribonuclease H-like superfamily/Ribonuclease H"/>
    <property type="match status" value="1"/>
</dbReference>
<organism evidence="9 10">
    <name type="scientific">Phyllosticta citribraziliensis</name>
    <dbReference type="NCBI Taxonomy" id="989973"/>
    <lineage>
        <taxon>Eukaryota</taxon>
        <taxon>Fungi</taxon>
        <taxon>Dikarya</taxon>
        <taxon>Ascomycota</taxon>
        <taxon>Pezizomycotina</taxon>
        <taxon>Dothideomycetes</taxon>
        <taxon>Dothideomycetes incertae sedis</taxon>
        <taxon>Botryosphaeriales</taxon>
        <taxon>Phyllostictaceae</taxon>
        <taxon>Phyllosticta</taxon>
    </lineage>
</organism>